<evidence type="ECO:0000256" key="1">
    <source>
        <dbReference type="SAM" id="Phobius"/>
    </source>
</evidence>
<dbReference type="InParanoid" id="A0A6L2PHF4"/>
<protein>
    <submittedName>
        <fullName evidence="2">Uncharacterized protein</fullName>
    </submittedName>
</protein>
<keyword evidence="1" id="KW-0812">Transmembrane</keyword>
<sequence length="166" mass="18861">FGLMQVKVGLISLLSKYQFSVSKKTAVPLTFDKKTIILSAVGGMWLQIRKRTTSVFTGHIPVLLNLMLVFSVLAPFMKSVFVVIPNLEGVNFFRRICHPHSTCLLKPSLKFCVFSNSHLEWCMEYHIVSVIVWPFCRHCSLPRMPQLLTWHPTLLSALFVVIIGEA</sequence>
<proteinExistence type="predicted"/>
<keyword evidence="3" id="KW-1185">Reference proteome</keyword>
<dbReference type="EMBL" id="BLKM01003841">
    <property type="protein sequence ID" value="GFG29868.1"/>
    <property type="molecule type" value="Genomic_DNA"/>
</dbReference>
<feature type="non-terminal residue" evidence="2">
    <location>
        <position position="1"/>
    </location>
</feature>
<gene>
    <name evidence="2" type="ORF">Cfor_01699</name>
</gene>
<dbReference type="Proteomes" id="UP000502823">
    <property type="component" value="Unassembled WGS sequence"/>
</dbReference>
<evidence type="ECO:0000313" key="2">
    <source>
        <dbReference type="EMBL" id="GFG29868.1"/>
    </source>
</evidence>
<dbReference type="AlphaFoldDB" id="A0A6L2PHF4"/>
<comment type="caution">
    <text evidence="2">The sequence shown here is derived from an EMBL/GenBank/DDBJ whole genome shotgun (WGS) entry which is preliminary data.</text>
</comment>
<organism evidence="2 3">
    <name type="scientific">Coptotermes formosanus</name>
    <name type="common">Formosan subterranean termite</name>
    <dbReference type="NCBI Taxonomy" id="36987"/>
    <lineage>
        <taxon>Eukaryota</taxon>
        <taxon>Metazoa</taxon>
        <taxon>Ecdysozoa</taxon>
        <taxon>Arthropoda</taxon>
        <taxon>Hexapoda</taxon>
        <taxon>Insecta</taxon>
        <taxon>Pterygota</taxon>
        <taxon>Neoptera</taxon>
        <taxon>Polyneoptera</taxon>
        <taxon>Dictyoptera</taxon>
        <taxon>Blattodea</taxon>
        <taxon>Blattoidea</taxon>
        <taxon>Termitoidae</taxon>
        <taxon>Rhinotermitidae</taxon>
        <taxon>Coptotermes</taxon>
    </lineage>
</organism>
<evidence type="ECO:0000313" key="3">
    <source>
        <dbReference type="Proteomes" id="UP000502823"/>
    </source>
</evidence>
<feature type="non-terminal residue" evidence="2">
    <location>
        <position position="166"/>
    </location>
</feature>
<accession>A0A6L2PHF4</accession>
<dbReference type="OrthoDB" id="2789670at2759"/>
<name>A0A6L2PHF4_COPFO</name>
<reference evidence="3" key="1">
    <citation type="submission" date="2020-01" db="EMBL/GenBank/DDBJ databases">
        <title>Draft genome sequence of the Termite Coptotermes fromosanus.</title>
        <authorList>
            <person name="Itakura S."/>
            <person name="Yosikawa Y."/>
            <person name="Umezawa K."/>
        </authorList>
    </citation>
    <scope>NUCLEOTIDE SEQUENCE [LARGE SCALE GENOMIC DNA]</scope>
</reference>
<feature type="transmembrane region" description="Helical" evidence="1">
    <location>
        <begin position="62"/>
        <end position="84"/>
    </location>
</feature>
<keyword evidence="1" id="KW-0472">Membrane</keyword>
<feature type="transmembrane region" description="Helical" evidence="1">
    <location>
        <begin position="147"/>
        <end position="164"/>
    </location>
</feature>
<keyword evidence="1" id="KW-1133">Transmembrane helix</keyword>